<feature type="chain" id="PRO_5002174107" description="Telomerase reverse transcriptase" evidence="2">
    <location>
        <begin position="21"/>
        <end position="274"/>
    </location>
</feature>
<keyword evidence="1" id="KW-0548">Nucleotidyltransferase</keyword>
<comment type="subcellular location">
    <subcellularLocation>
        <location evidence="1">Nucleus</location>
    </subcellularLocation>
    <subcellularLocation>
        <location evidence="1">Chromosome</location>
        <location evidence="1">Telomere</location>
    </subcellularLocation>
</comment>
<keyword evidence="2" id="KW-0732">Signal</keyword>
<dbReference type="Gene3D" id="1.10.132.70">
    <property type="match status" value="1"/>
</dbReference>
<dbReference type="PANTHER" id="PTHR12066:SF0">
    <property type="entry name" value="TELOMERASE REVERSE TRANSCRIPTASE"/>
    <property type="match status" value="1"/>
</dbReference>
<keyword evidence="1" id="KW-0158">Chromosome</keyword>
<dbReference type="Proteomes" id="UP000053989">
    <property type="component" value="Unassembled WGS sequence"/>
</dbReference>
<proteinExistence type="inferred from homology"/>
<dbReference type="InterPro" id="IPR003545">
    <property type="entry name" value="Telomerase_RT"/>
</dbReference>
<dbReference type="PANTHER" id="PTHR12066">
    <property type="entry name" value="TELOMERASE REVERSE TRANSCRIPTASE"/>
    <property type="match status" value="1"/>
</dbReference>
<dbReference type="GO" id="GO:0070034">
    <property type="term" value="F:telomerase RNA binding"/>
    <property type="evidence" value="ECO:0007669"/>
    <property type="project" value="TreeGrafter"/>
</dbReference>
<dbReference type="GO" id="GO:0000781">
    <property type="term" value="C:chromosome, telomeric region"/>
    <property type="evidence" value="ECO:0007669"/>
    <property type="project" value="UniProtKB-SubCell"/>
</dbReference>
<dbReference type="InParanoid" id="A0A0C3E418"/>
<accession>A0A0C3E418</accession>
<keyword evidence="4" id="KW-1185">Reference proteome</keyword>
<protein>
    <recommendedName>
        <fullName evidence="1">Telomerase reverse transcriptase</fullName>
        <ecNumber evidence="1">2.7.7.49</ecNumber>
    </recommendedName>
    <alternativeName>
        <fullName evidence="1">Telomerase catalytic subunit</fullName>
    </alternativeName>
</protein>
<dbReference type="OrthoDB" id="289721at2759"/>
<evidence type="ECO:0000256" key="1">
    <source>
        <dbReference type="RuleBase" id="RU365061"/>
    </source>
</evidence>
<dbReference type="AlphaFoldDB" id="A0A0C3E418"/>
<dbReference type="HOGENOM" id="CLU_998106_0_0_1"/>
<reference evidence="4" key="2">
    <citation type="submission" date="2015-01" db="EMBL/GenBank/DDBJ databases">
        <title>Evolutionary Origins and Diversification of the Mycorrhizal Mutualists.</title>
        <authorList>
            <consortium name="DOE Joint Genome Institute"/>
            <consortium name="Mycorrhizal Genomics Consortium"/>
            <person name="Kohler A."/>
            <person name="Kuo A."/>
            <person name="Nagy L.G."/>
            <person name="Floudas D."/>
            <person name="Copeland A."/>
            <person name="Barry K.W."/>
            <person name="Cichocki N."/>
            <person name="Veneault-Fourrey C."/>
            <person name="LaButti K."/>
            <person name="Lindquist E.A."/>
            <person name="Lipzen A."/>
            <person name="Lundell T."/>
            <person name="Morin E."/>
            <person name="Murat C."/>
            <person name="Riley R."/>
            <person name="Ohm R."/>
            <person name="Sun H."/>
            <person name="Tunlid A."/>
            <person name="Henrissat B."/>
            <person name="Grigoriev I.V."/>
            <person name="Hibbett D.S."/>
            <person name="Martin F."/>
        </authorList>
    </citation>
    <scope>NUCLEOTIDE SEQUENCE [LARGE SCALE GENOMIC DNA]</scope>
    <source>
        <strain evidence="4">Foug A</strain>
    </source>
</reference>
<evidence type="ECO:0000256" key="2">
    <source>
        <dbReference type="SAM" id="SignalP"/>
    </source>
</evidence>
<evidence type="ECO:0000313" key="3">
    <source>
        <dbReference type="EMBL" id="KIM67560.1"/>
    </source>
</evidence>
<keyword evidence="1" id="KW-0695">RNA-directed DNA polymerase</keyword>
<keyword evidence="1" id="KW-0808">Transferase</keyword>
<dbReference type="GO" id="GO:0042162">
    <property type="term" value="F:telomeric DNA binding"/>
    <property type="evidence" value="ECO:0007669"/>
    <property type="project" value="TreeGrafter"/>
</dbReference>
<comment type="function">
    <text evidence="1">Telomerase is a ribonucleoprotein enzyme essential for the replication of chromosome termini in most eukaryotes. It elongates telomeres. It is a reverse transcriptase that adds simple sequence repeats to chromosome ends by copying a template sequence within the RNA component of the enzyme.</text>
</comment>
<name>A0A0C3E418_9AGAM</name>
<feature type="signal peptide" evidence="2">
    <location>
        <begin position="1"/>
        <end position="20"/>
    </location>
</feature>
<dbReference type="STRING" id="1036808.A0A0C3E418"/>
<gene>
    <name evidence="3" type="ORF">SCLCIDRAFT_1108823</name>
</gene>
<keyword evidence="1" id="KW-0479">Metal-binding</keyword>
<dbReference type="GO" id="GO:0007004">
    <property type="term" value="P:telomere maintenance via telomerase"/>
    <property type="evidence" value="ECO:0007669"/>
    <property type="project" value="TreeGrafter"/>
</dbReference>
<keyword evidence="1" id="KW-0460">Magnesium</keyword>
<sequence length="274" mass="31052">MLHLLLKTSIFISLPNECLCQLSGEALIYIPPRDGGLLTPYSTQRPPKRGLDSGVTLPRKRQKLISINPSGGSRHMKAPVRQVASQLIIRRTPADISFARSRMFYGRPSRDPDTYRIVVGLPYNHALNHLNPAYFKKPRLDPPTYEDPDPAEQARKARHLSKYIFPLQHGLPNVFSHVASRNETYRQPNFIDREHEIKLLGRCNFPKRLKDIHSLLDKMIWRHGKCAYKPLRDRICPSKITTADNKAMDSSVILVSTMLCSFGFSLTSAVGNGV</sequence>
<comment type="catalytic activity">
    <reaction evidence="1">
        <text>DNA(n) + a 2'-deoxyribonucleoside 5'-triphosphate = DNA(n+1) + diphosphate</text>
        <dbReference type="Rhea" id="RHEA:22508"/>
        <dbReference type="Rhea" id="RHEA-COMP:17339"/>
        <dbReference type="Rhea" id="RHEA-COMP:17340"/>
        <dbReference type="ChEBI" id="CHEBI:33019"/>
        <dbReference type="ChEBI" id="CHEBI:61560"/>
        <dbReference type="ChEBI" id="CHEBI:173112"/>
        <dbReference type="EC" id="2.7.7.49"/>
    </reaction>
</comment>
<comment type="similarity">
    <text evidence="1">Belongs to the reverse transcriptase family. Telomerase subfamily.</text>
</comment>
<dbReference type="EC" id="2.7.7.49" evidence="1"/>
<dbReference type="GO" id="GO:0000333">
    <property type="term" value="C:telomerase catalytic core complex"/>
    <property type="evidence" value="ECO:0007669"/>
    <property type="project" value="TreeGrafter"/>
</dbReference>
<organism evidence="3 4">
    <name type="scientific">Scleroderma citrinum Foug A</name>
    <dbReference type="NCBI Taxonomy" id="1036808"/>
    <lineage>
        <taxon>Eukaryota</taxon>
        <taxon>Fungi</taxon>
        <taxon>Dikarya</taxon>
        <taxon>Basidiomycota</taxon>
        <taxon>Agaricomycotina</taxon>
        <taxon>Agaricomycetes</taxon>
        <taxon>Agaricomycetidae</taxon>
        <taxon>Boletales</taxon>
        <taxon>Sclerodermatineae</taxon>
        <taxon>Sclerodermataceae</taxon>
        <taxon>Scleroderma</taxon>
    </lineage>
</organism>
<keyword evidence="1" id="KW-0779">Telomere</keyword>
<keyword evidence="1" id="KW-0539">Nucleus</keyword>
<reference evidence="3 4" key="1">
    <citation type="submission" date="2014-04" db="EMBL/GenBank/DDBJ databases">
        <authorList>
            <consortium name="DOE Joint Genome Institute"/>
            <person name="Kuo A."/>
            <person name="Kohler A."/>
            <person name="Nagy L.G."/>
            <person name="Floudas D."/>
            <person name="Copeland A."/>
            <person name="Barry K.W."/>
            <person name="Cichocki N."/>
            <person name="Veneault-Fourrey C."/>
            <person name="LaButti K."/>
            <person name="Lindquist E.A."/>
            <person name="Lipzen A."/>
            <person name="Lundell T."/>
            <person name="Morin E."/>
            <person name="Murat C."/>
            <person name="Sun H."/>
            <person name="Tunlid A."/>
            <person name="Henrissat B."/>
            <person name="Grigoriev I.V."/>
            <person name="Hibbett D.S."/>
            <person name="Martin F."/>
            <person name="Nordberg H.P."/>
            <person name="Cantor M.N."/>
            <person name="Hua S.X."/>
        </authorList>
    </citation>
    <scope>NUCLEOTIDE SEQUENCE [LARGE SCALE GENOMIC DNA]</scope>
    <source>
        <strain evidence="3 4">Foug A</strain>
    </source>
</reference>
<evidence type="ECO:0000313" key="4">
    <source>
        <dbReference type="Proteomes" id="UP000053989"/>
    </source>
</evidence>
<dbReference type="EMBL" id="KN822012">
    <property type="protein sequence ID" value="KIM67560.1"/>
    <property type="molecule type" value="Genomic_DNA"/>
</dbReference>
<dbReference type="GO" id="GO:0046872">
    <property type="term" value="F:metal ion binding"/>
    <property type="evidence" value="ECO:0007669"/>
    <property type="project" value="UniProtKB-KW"/>
</dbReference>
<dbReference type="GO" id="GO:0003720">
    <property type="term" value="F:telomerase activity"/>
    <property type="evidence" value="ECO:0007669"/>
    <property type="project" value="InterPro"/>
</dbReference>